<dbReference type="OrthoDB" id="9790967at2"/>
<dbReference type="Gene3D" id="3.90.226.10">
    <property type="entry name" value="2-enoyl-CoA Hydratase, Chain A, domain 1"/>
    <property type="match status" value="1"/>
</dbReference>
<evidence type="ECO:0000259" key="4">
    <source>
        <dbReference type="Pfam" id="PF16113"/>
    </source>
</evidence>
<dbReference type="SUPFAM" id="SSF52096">
    <property type="entry name" value="ClpP/crotonase"/>
    <property type="match status" value="1"/>
</dbReference>
<feature type="domain" description="Enoyl-CoA hydratase/isomerase" evidence="4">
    <location>
        <begin position="14"/>
        <end position="181"/>
    </location>
</feature>
<evidence type="ECO:0000256" key="2">
    <source>
        <dbReference type="ARBA" id="ARBA00011915"/>
    </source>
</evidence>
<sequence length="307" mass="33020">MSEHIRSEVRGETGHIVLARPRAINALTYDMVESAYAILDGWLRHEKVSAVEISGEGERGLCAGADVRALREQVLGHGPWLAFLELEYALDMLIADSPVPVTAHMRGVTMGGGLGLTGHADRRIVHADSVLAMPETKIGLFPDCAMLYQLSRAGAVGTHLALTGAAFTGGDAIRLGIADESADGELPAPLFTPEAAWIQECYVGDDACEIVARLEAHDSPAAAAAAADLRARSPFAVHVALRALRRAESLQLSEVFGQDLKLAERVIPVDFAEGVRALLVDKDNRPAWRWQRLEDVPVDAVDDAFAY</sequence>
<comment type="catalytic activity">
    <reaction evidence="1">
        <text>3-hydroxy-2-methylpropanoyl-CoA + H2O = 3-hydroxy-2-methylpropanoate + CoA + H(+)</text>
        <dbReference type="Rhea" id="RHEA:20888"/>
        <dbReference type="ChEBI" id="CHEBI:11805"/>
        <dbReference type="ChEBI" id="CHEBI:15377"/>
        <dbReference type="ChEBI" id="CHEBI:15378"/>
        <dbReference type="ChEBI" id="CHEBI:57287"/>
        <dbReference type="ChEBI" id="CHEBI:57340"/>
        <dbReference type="EC" id="3.1.2.4"/>
    </reaction>
</comment>
<dbReference type="CDD" id="cd06558">
    <property type="entry name" value="crotonase-like"/>
    <property type="match status" value="1"/>
</dbReference>
<evidence type="ECO:0000313" key="6">
    <source>
        <dbReference type="Proteomes" id="UP000199475"/>
    </source>
</evidence>
<dbReference type="PANTHER" id="PTHR43176:SF3">
    <property type="entry name" value="3-HYDROXYISOBUTYRYL-COA HYDROLASE, MITOCHONDRIAL"/>
    <property type="match status" value="1"/>
</dbReference>
<evidence type="ECO:0000256" key="1">
    <source>
        <dbReference type="ARBA" id="ARBA00001709"/>
    </source>
</evidence>
<dbReference type="PANTHER" id="PTHR43176">
    <property type="entry name" value="3-HYDROXYISOBUTYRYL-COA HYDROLASE-RELATED"/>
    <property type="match status" value="1"/>
</dbReference>
<accession>A0A1G9HUT3</accession>
<protein>
    <recommendedName>
        <fullName evidence="2">3-hydroxyisobutyryl-CoA hydrolase</fullName>
        <ecNumber evidence="2">3.1.2.4</ecNumber>
    </recommendedName>
</protein>
<reference evidence="5 6" key="1">
    <citation type="submission" date="2016-10" db="EMBL/GenBank/DDBJ databases">
        <authorList>
            <person name="de Groot N.N."/>
        </authorList>
    </citation>
    <scope>NUCLEOTIDE SEQUENCE [LARGE SCALE GENOMIC DNA]</scope>
    <source>
        <strain evidence="5 6">CGMCC 1.9159</strain>
    </source>
</reference>
<evidence type="ECO:0000313" key="5">
    <source>
        <dbReference type="EMBL" id="SDL16585.1"/>
    </source>
</evidence>
<dbReference type="AlphaFoldDB" id="A0A1G9HUT3"/>
<keyword evidence="6" id="KW-1185">Reference proteome</keyword>
<dbReference type="RefSeq" id="WP_093248685.1">
    <property type="nucleotide sequence ID" value="NZ_FNGP01000001.1"/>
</dbReference>
<name>A0A1G9HUT3_9ACTN</name>
<dbReference type="Proteomes" id="UP000199475">
    <property type="component" value="Unassembled WGS sequence"/>
</dbReference>
<keyword evidence="3" id="KW-0378">Hydrolase</keyword>
<evidence type="ECO:0000256" key="3">
    <source>
        <dbReference type="ARBA" id="ARBA00022801"/>
    </source>
</evidence>
<feature type="domain" description="Enoyl-CoA hydratase/isomerase" evidence="4">
    <location>
        <begin position="191"/>
        <end position="305"/>
    </location>
</feature>
<dbReference type="GO" id="GO:0003860">
    <property type="term" value="F:3-hydroxyisobutyryl-CoA hydrolase activity"/>
    <property type="evidence" value="ECO:0007669"/>
    <property type="project" value="UniProtKB-EC"/>
</dbReference>
<dbReference type="Pfam" id="PF16113">
    <property type="entry name" value="ECH_2"/>
    <property type="match status" value="2"/>
</dbReference>
<dbReference type="InterPro" id="IPR029045">
    <property type="entry name" value="ClpP/crotonase-like_dom_sf"/>
</dbReference>
<dbReference type="InterPro" id="IPR045004">
    <property type="entry name" value="ECH_dom"/>
</dbReference>
<dbReference type="InterPro" id="IPR032259">
    <property type="entry name" value="HIBYL-CoA-H"/>
</dbReference>
<proteinExistence type="predicted"/>
<dbReference type="GO" id="GO:0006574">
    <property type="term" value="P:L-valine catabolic process"/>
    <property type="evidence" value="ECO:0007669"/>
    <property type="project" value="TreeGrafter"/>
</dbReference>
<dbReference type="EC" id="3.1.2.4" evidence="2"/>
<organism evidence="5 6">
    <name type="scientific">Tessaracoccus oleiagri</name>
    <dbReference type="NCBI Taxonomy" id="686624"/>
    <lineage>
        <taxon>Bacteria</taxon>
        <taxon>Bacillati</taxon>
        <taxon>Actinomycetota</taxon>
        <taxon>Actinomycetes</taxon>
        <taxon>Propionibacteriales</taxon>
        <taxon>Propionibacteriaceae</taxon>
        <taxon>Tessaracoccus</taxon>
    </lineage>
</organism>
<dbReference type="STRING" id="686624.SAMN04488242_0534"/>
<dbReference type="GO" id="GO:0005829">
    <property type="term" value="C:cytosol"/>
    <property type="evidence" value="ECO:0007669"/>
    <property type="project" value="TreeGrafter"/>
</dbReference>
<gene>
    <name evidence="5" type="ORF">SAMN04488242_0534</name>
</gene>
<dbReference type="EMBL" id="FNGP01000001">
    <property type="protein sequence ID" value="SDL16585.1"/>
    <property type="molecule type" value="Genomic_DNA"/>
</dbReference>